<sequence length="156" mass="18063">MILSKMQNIKKATDEFLSRWYSNNPIKSTEGYWYIEDIYSQNILNNNVGERIISCYWNNDVLLIFSGKDCSLNSIIVCGNYYGKLLGNVSIGDNLIDVHKIYNFEFYADTLYLMHKDEYDEVIGAEIMTNYLSDYSDLILDQIILAIGIYSEQENG</sequence>
<evidence type="ECO:0000313" key="2">
    <source>
        <dbReference type="Proteomes" id="UP000274100"/>
    </source>
</evidence>
<evidence type="ECO:0000313" key="1">
    <source>
        <dbReference type="EMBL" id="VEG13355.1"/>
    </source>
</evidence>
<dbReference type="Proteomes" id="UP000274100">
    <property type="component" value="Chromosome"/>
</dbReference>
<name>A0A448GX59_9GAMM</name>
<accession>A0A448GX59</accession>
<dbReference type="AlphaFoldDB" id="A0A448GX59"/>
<dbReference type="KEGG" id="mcun:NCTC10297_01318"/>
<proteinExistence type="predicted"/>
<gene>
    <name evidence="1" type="ORF">NCTC10297_01318</name>
</gene>
<dbReference type="EMBL" id="LR134343">
    <property type="protein sequence ID" value="VEG13355.1"/>
    <property type="molecule type" value="Genomic_DNA"/>
</dbReference>
<reference evidence="1 2" key="1">
    <citation type="submission" date="2018-12" db="EMBL/GenBank/DDBJ databases">
        <authorList>
            <consortium name="Pathogen Informatics"/>
        </authorList>
    </citation>
    <scope>NUCLEOTIDE SEQUENCE [LARGE SCALE GENOMIC DNA]</scope>
    <source>
        <strain evidence="1 2">NCTC10297</strain>
    </source>
</reference>
<organism evidence="1 2">
    <name type="scientific">Moraxella cuniculi</name>
    <dbReference type="NCBI Taxonomy" id="34061"/>
    <lineage>
        <taxon>Bacteria</taxon>
        <taxon>Pseudomonadati</taxon>
        <taxon>Pseudomonadota</taxon>
        <taxon>Gammaproteobacteria</taxon>
        <taxon>Moraxellales</taxon>
        <taxon>Moraxellaceae</taxon>
        <taxon>Moraxella</taxon>
    </lineage>
</organism>
<dbReference type="RefSeq" id="WP_126330915.1">
    <property type="nucleotide sequence ID" value="NZ_LR134343.1"/>
</dbReference>
<dbReference type="OrthoDB" id="6685832at2"/>
<protein>
    <submittedName>
        <fullName evidence="1">Uncharacterized protein</fullName>
    </submittedName>
</protein>